<accession>A0A919DV43</accession>
<comment type="caution">
    <text evidence="1">The sequence shown here is derived from an EMBL/GenBank/DDBJ whole genome shotgun (WGS) entry which is preliminary data.</text>
</comment>
<reference evidence="1" key="1">
    <citation type="journal article" date="2014" name="Int. J. Syst. Evol. Microbiol.">
        <title>Complete genome sequence of Corynebacterium casei LMG S-19264T (=DSM 44701T), isolated from a smear-ripened cheese.</title>
        <authorList>
            <consortium name="US DOE Joint Genome Institute (JGI-PGF)"/>
            <person name="Walter F."/>
            <person name="Albersmeier A."/>
            <person name="Kalinowski J."/>
            <person name="Ruckert C."/>
        </authorList>
    </citation>
    <scope>NUCLEOTIDE SEQUENCE</scope>
    <source>
        <strain evidence="1">JCM 4477</strain>
    </source>
</reference>
<dbReference type="AlphaFoldDB" id="A0A919DV43"/>
<evidence type="ECO:0000313" key="2">
    <source>
        <dbReference type="Proteomes" id="UP000630718"/>
    </source>
</evidence>
<reference evidence="1" key="2">
    <citation type="submission" date="2020-09" db="EMBL/GenBank/DDBJ databases">
        <authorList>
            <person name="Sun Q."/>
            <person name="Ohkuma M."/>
        </authorList>
    </citation>
    <scope>NUCLEOTIDE SEQUENCE</scope>
    <source>
        <strain evidence="1">JCM 4477</strain>
    </source>
</reference>
<proteinExistence type="predicted"/>
<dbReference type="Proteomes" id="UP000630718">
    <property type="component" value="Unassembled WGS sequence"/>
</dbReference>
<evidence type="ECO:0008006" key="3">
    <source>
        <dbReference type="Google" id="ProtNLM"/>
    </source>
</evidence>
<organism evidence="1 2">
    <name type="scientific">Streptomyces fumanus</name>
    <dbReference type="NCBI Taxonomy" id="67302"/>
    <lineage>
        <taxon>Bacteria</taxon>
        <taxon>Bacillati</taxon>
        <taxon>Actinomycetota</taxon>
        <taxon>Actinomycetes</taxon>
        <taxon>Kitasatosporales</taxon>
        <taxon>Streptomycetaceae</taxon>
        <taxon>Streptomyces</taxon>
    </lineage>
</organism>
<sequence length="162" mass="18397">MFGYMRLTARGDGDESEVIERGFLAHADREGFALQRVLFEHGPVNVKPVIYGYVRALPELPVHSVQQLKQELSDFAQREGFTLAEVFVEHRWLHSVAWDALVMSCDRHGVRDVVVPDYRHLHSTAALSRVMQAVIEEMMSGRVWFARAHESVPSFHPGSVAE</sequence>
<evidence type="ECO:0000313" key="1">
    <source>
        <dbReference type="EMBL" id="GHE82474.1"/>
    </source>
</evidence>
<name>A0A919DV43_9ACTN</name>
<dbReference type="EMBL" id="BNBI01000001">
    <property type="protein sequence ID" value="GHE82474.1"/>
    <property type="molecule type" value="Genomic_DNA"/>
</dbReference>
<protein>
    <recommendedName>
        <fullName evidence="3">Resolvase/invertase-type recombinase catalytic domain-containing protein</fullName>
    </recommendedName>
</protein>
<keyword evidence="2" id="KW-1185">Reference proteome</keyword>
<gene>
    <name evidence="1" type="ORF">GCM10018772_00750</name>
</gene>